<keyword evidence="1" id="KW-1133">Transmembrane helix</keyword>
<accession>A0ABP7VGX7</accession>
<gene>
    <name evidence="2" type="ORF">GCM10022410_10740</name>
</gene>
<keyword evidence="1" id="KW-0812">Transmembrane</keyword>
<dbReference type="RefSeq" id="WP_344911120.1">
    <property type="nucleotide sequence ID" value="NZ_BAABDL010000053.1"/>
</dbReference>
<evidence type="ECO:0000313" key="2">
    <source>
        <dbReference type="EMBL" id="GAA4066136.1"/>
    </source>
</evidence>
<keyword evidence="1" id="KW-0472">Membrane</keyword>
<evidence type="ECO:0008006" key="4">
    <source>
        <dbReference type="Google" id="ProtNLM"/>
    </source>
</evidence>
<proteinExistence type="predicted"/>
<evidence type="ECO:0000313" key="3">
    <source>
        <dbReference type="Proteomes" id="UP001501734"/>
    </source>
</evidence>
<dbReference type="Proteomes" id="UP001501734">
    <property type="component" value="Unassembled WGS sequence"/>
</dbReference>
<organism evidence="2 3">
    <name type="scientific">Amphibacillus indicireducens</name>
    <dbReference type="NCBI Taxonomy" id="1076330"/>
    <lineage>
        <taxon>Bacteria</taxon>
        <taxon>Bacillati</taxon>
        <taxon>Bacillota</taxon>
        <taxon>Bacilli</taxon>
        <taxon>Bacillales</taxon>
        <taxon>Bacillaceae</taxon>
        <taxon>Amphibacillus</taxon>
    </lineage>
</organism>
<keyword evidence="3" id="KW-1185">Reference proteome</keyword>
<dbReference type="EMBL" id="BAABDL010000053">
    <property type="protein sequence ID" value="GAA4066136.1"/>
    <property type="molecule type" value="Genomic_DNA"/>
</dbReference>
<sequence length="112" mass="13165">MFKINEEGFLLIEMLICLALTTMMVTVCLPIINQLKLEQKIIANRVDVYHYLYNEIQMIDLDQLPVSETTEVDTIALKMIFYQENDLIVGQGDWKNVKDQFEQVFVYFKPPN</sequence>
<comment type="caution">
    <text evidence="2">The sequence shown here is derived from an EMBL/GenBank/DDBJ whole genome shotgun (WGS) entry which is preliminary data.</text>
</comment>
<reference evidence="3" key="1">
    <citation type="journal article" date="2019" name="Int. J. Syst. Evol. Microbiol.">
        <title>The Global Catalogue of Microorganisms (GCM) 10K type strain sequencing project: providing services to taxonomists for standard genome sequencing and annotation.</title>
        <authorList>
            <consortium name="The Broad Institute Genomics Platform"/>
            <consortium name="The Broad Institute Genome Sequencing Center for Infectious Disease"/>
            <person name="Wu L."/>
            <person name="Ma J."/>
        </authorList>
    </citation>
    <scope>NUCLEOTIDE SEQUENCE [LARGE SCALE GENOMIC DNA]</scope>
    <source>
        <strain evidence="3">JCM 17250</strain>
    </source>
</reference>
<name>A0ABP7VGX7_9BACI</name>
<feature type="transmembrane region" description="Helical" evidence="1">
    <location>
        <begin position="12"/>
        <end position="32"/>
    </location>
</feature>
<evidence type="ECO:0000256" key="1">
    <source>
        <dbReference type="SAM" id="Phobius"/>
    </source>
</evidence>
<protein>
    <recommendedName>
        <fullName evidence="4">Type II secretion system protein</fullName>
    </recommendedName>
</protein>